<feature type="DNA-binding region" description="H-T-H motif" evidence="6">
    <location>
        <begin position="22"/>
        <end position="41"/>
    </location>
</feature>
<dbReference type="InterPro" id="IPR036390">
    <property type="entry name" value="WH_DNA-bd_sf"/>
</dbReference>
<sequence>MKQAERLDQLITLLANGEFHSGQAIGESLAISRAAVNQHIHKLEELGLELFSVTGRGYKLAGPIELLQAAVIEKETPARWRKSPEFEVKSVVDSSNDQVKELAKKGPLEAGFSIFAEAQTAGRGRRGKKWISPFGNNLYFSVYWPLEDGIHGAMGLSLAAGVALAACFTDLGIEEVSVKWPNDIYIGGKKVAGILVDLETAPEGAAHSIIGIGINLAMPEYVGASIDQAWTDLNSELPRPVSRNYIAAQVRTSVLSALEQYAQHGLSAFQQSWRQYDCFLDKPVKLIMGQRVCVGTCRGIDENGALLVEDEQGVRRYFGGEVSLRAQDVIN</sequence>
<dbReference type="PROSITE" id="PS51733">
    <property type="entry name" value="BPL_LPL_CATALYTIC"/>
    <property type="match status" value="1"/>
</dbReference>
<dbReference type="Pfam" id="PF08279">
    <property type="entry name" value="HTH_11"/>
    <property type="match status" value="1"/>
</dbReference>
<evidence type="ECO:0000256" key="1">
    <source>
        <dbReference type="ARBA" id="ARBA00022598"/>
    </source>
</evidence>
<name>A0A432YTF2_9GAMM</name>
<dbReference type="EMBL" id="PIQC01000009">
    <property type="protein sequence ID" value="RUO64886.1"/>
    <property type="molecule type" value="Genomic_DNA"/>
</dbReference>
<dbReference type="PANTHER" id="PTHR12835">
    <property type="entry name" value="BIOTIN PROTEIN LIGASE"/>
    <property type="match status" value="1"/>
</dbReference>
<feature type="binding site" evidence="6">
    <location>
        <begin position="123"/>
        <end position="125"/>
    </location>
    <ligand>
        <name>biotin</name>
        <dbReference type="ChEBI" id="CHEBI:57586"/>
    </ligand>
</feature>
<evidence type="ECO:0000313" key="9">
    <source>
        <dbReference type="Proteomes" id="UP000288058"/>
    </source>
</evidence>
<feature type="binding site" evidence="6">
    <location>
        <begin position="94"/>
        <end position="96"/>
    </location>
    <ligand>
        <name>biotin</name>
        <dbReference type="ChEBI" id="CHEBI:57586"/>
    </ligand>
</feature>
<comment type="catalytic activity">
    <reaction evidence="5 6">
        <text>biotin + L-lysyl-[protein] + ATP = N(6)-biotinyl-L-lysyl-[protein] + AMP + diphosphate + H(+)</text>
        <dbReference type="Rhea" id="RHEA:11756"/>
        <dbReference type="Rhea" id="RHEA-COMP:9752"/>
        <dbReference type="Rhea" id="RHEA-COMP:10505"/>
        <dbReference type="ChEBI" id="CHEBI:15378"/>
        <dbReference type="ChEBI" id="CHEBI:29969"/>
        <dbReference type="ChEBI" id="CHEBI:30616"/>
        <dbReference type="ChEBI" id="CHEBI:33019"/>
        <dbReference type="ChEBI" id="CHEBI:57586"/>
        <dbReference type="ChEBI" id="CHEBI:83144"/>
        <dbReference type="ChEBI" id="CHEBI:456215"/>
        <dbReference type="EC" id="6.3.4.15"/>
    </reaction>
</comment>
<dbReference type="InterPro" id="IPR045864">
    <property type="entry name" value="aa-tRNA-synth_II/BPL/LPL"/>
</dbReference>
<dbReference type="GO" id="GO:0004077">
    <property type="term" value="F:biotin--[biotin carboxyl-carrier protein] ligase activity"/>
    <property type="evidence" value="ECO:0007669"/>
    <property type="project" value="UniProtKB-UniRule"/>
</dbReference>
<dbReference type="Gene3D" id="3.30.930.10">
    <property type="entry name" value="Bira Bifunctional Protein, Domain 2"/>
    <property type="match status" value="1"/>
</dbReference>
<dbReference type="InterPro" id="IPR030855">
    <property type="entry name" value="Bifunct_BirA"/>
</dbReference>
<dbReference type="HAMAP" id="MF_00978">
    <property type="entry name" value="Bifunct_BirA"/>
    <property type="match status" value="1"/>
</dbReference>
<reference evidence="9" key="1">
    <citation type="journal article" date="2018" name="Front. Microbiol.">
        <title>Genome-Based Analysis Reveals the Taxonomy and Diversity of the Family Idiomarinaceae.</title>
        <authorList>
            <person name="Liu Y."/>
            <person name="Lai Q."/>
            <person name="Shao Z."/>
        </authorList>
    </citation>
    <scope>NUCLEOTIDE SEQUENCE [LARGE SCALE GENOMIC DNA]</scope>
    <source>
        <strain evidence="9">R22</strain>
    </source>
</reference>
<keyword evidence="4 6" id="KW-0092">Biotin</keyword>
<dbReference type="NCBIfam" id="NF008847">
    <property type="entry name" value="PRK11886.1-2"/>
    <property type="match status" value="1"/>
</dbReference>
<dbReference type="SUPFAM" id="SSF50037">
    <property type="entry name" value="C-terminal domain of transcriptional repressors"/>
    <property type="match status" value="1"/>
</dbReference>
<comment type="caution">
    <text evidence="8">The sequence shown here is derived from an EMBL/GenBank/DDBJ whole genome shotgun (WGS) entry which is preliminary data.</text>
</comment>
<keyword evidence="6" id="KW-0804">Transcription</keyword>
<comment type="similarity">
    <text evidence="6">Belongs to the biotin--protein ligase family.</text>
</comment>
<keyword evidence="9" id="KW-1185">Reference proteome</keyword>
<dbReference type="Gene3D" id="1.10.10.10">
    <property type="entry name" value="Winged helix-like DNA-binding domain superfamily/Winged helix DNA-binding domain"/>
    <property type="match status" value="1"/>
</dbReference>
<feature type="binding site" evidence="6">
    <location>
        <position position="119"/>
    </location>
    <ligand>
        <name>biotin</name>
        <dbReference type="ChEBI" id="CHEBI:57586"/>
    </ligand>
</feature>
<dbReference type="InterPro" id="IPR004143">
    <property type="entry name" value="BPL_LPL_catalytic"/>
</dbReference>
<evidence type="ECO:0000256" key="6">
    <source>
        <dbReference type="HAMAP-Rule" id="MF_00978"/>
    </source>
</evidence>
<dbReference type="SUPFAM" id="SSF55681">
    <property type="entry name" value="Class II aaRS and biotin synthetases"/>
    <property type="match status" value="1"/>
</dbReference>
<dbReference type="EC" id="6.3.4.15" evidence="6"/>
<evidence type="ECO:0000313" key="8">
    <source>
        <dbReference type="EMBL" id="RUO64886.1"/>
    </source>
</evidence>
<dbReference type="InterPro" id="IPR008988">
    <property type="entry name" value="Transcriptional_repressor_C"/>
</dbReference>
<dbReference type="GO" id="GO:0005737">
    <property type="term" value="C:cytoplasm"/>
    <property type="evidence" value="ECO:0007669"/>
    <property type="project" value="TreeGrafter"/>
</dbReference>
<dbReference type="PANTHER" id="PTHR12835:SF5">
    <property type="entry name" value="BIOTIN--PROTEIN LIGASE"/>
    <property type="match status" value="1"/>
</dbReference>
<dbReference type="InterPro" id="IPR004408">
    <property type="entry name" value="Biotin_CoA_COase_ligase"/>
</dbReference>
<organism evidence="8 9">
    <name type="scientific">Idiomarina ramblicola</name>
    <dbReference type="NCBI Taxonomy" id="263724"/>
    <lineage>
        <taxon>Bacteria</taxon>
        <taxon>Pseudomonadati</taxon>
        <taxon>Pseudomonadota</taxon>
        <taxon>Gammaproteobacteria</taxon>
        <taxon>Alteromonadales</taxon>
        <taxon>Idiomarinaceae</taxon>
        <taxon>Idiomarina</taxon>
    </lineage>
</organism>
<keyword evidence="6" id="KW-0238">DNA-binding</keyword>
<dbReference type="Gene3D" id="2.30.30.100">
    <property type="match status" value="1"/>
</dbReference>
<dbReference type="GO" id="GO:0003677">
    <property type="term" value="F:DNA binding"/>
    <property type="evidence" value="ECO:0007669"/>
    <property type="project" value="UniProtKB-UniRule"/>
</dbReference>
<dbReference type="GO" id="GO:0005524">
    <property type="term" value="F:ATP binding"/>
    <property type="evidence" value="ECO:0007669"/>
    <property type="project" value="UniProtKB-UniRule"/>
</dbReference>
<dbReference type="Proteomes" id="UP000288058">
    <property type="component" value="Unassembled WGS sequence"/>
</dbReference>
<dbReference type="CDD" id="cd16442">
    <property type="entry name" value="BPL"/>
    <property type="match status" value="1"/>
</dbReference>
<evidence type="ECO:0000256" key="3">
    <source>
        <dbReference type="ARBA" id="ARBA00022840"/>
    </source>
</evidence>
<gene>
    <name evidence="6" type="primary">birA</name>
    <name evidence="8" type="ORF">CWI78_11995</name>
</gene>
<dbReference type="InterPro" id="IPR036388">
    <property type="entry name" value="WH-like_DNA-bd_sf"/>
</dbReference>
<evidence type="ECO:0000256" key="4">
    <source>
        <dbReference type="ARBA" id="ARBA00023267"/>
    </source>
</evidence>
<dbReference type="SUPFAM" id="SSF46785">
    <property type="entry name" value="Winged helix' DNA-binding domain"/>
    <property type="match status" value="1"/>
</dbReference>
<keyword evidence="1 6" id="KW-0436">Ligase</keyword>
<protein>
    <recommendedName>
        <fullName evidence="6">Bifunctional ligase/repressor BirA</fullName>
    </recommendedName>
    <alternativeName>
        <fullName evidence="6">Biotin operon repressor</fullName>
    </alternativeName>
    <alternativeName>
        <fullName evidence="6">Biotin--[acetyl-CoA-carboxylase] ligase</fullName>
        <ecNumber evidence="6">6.3.4.15</ecNumber>
    </alternativeName>
    <alternativeName>
        <fullName evidence="6">Biotin--protein ligase</fullName>
    </alternativeName>
    <alternativeName>
        <fullName evidence="6">Biotin-[acetyl-CoA carboxylase] synthetase</fullName>
    </alternativeName>
</protein>
<keyword evidence="3 6" id="KW-0067">ATP-binding</keyword>
<proteinExistence type="inferred from homology"/>
<dbReference type="CDD" id="cd00090">
    <property type="entry name" value="HTH_ARSR"/>
    <property type="match status" value="1"/>
</dbReference>
<dbReference type="InterPro" id="IPR011991">
    <property type="entry name" value="ArsR-like_HTH"/>
</dbReference>
<dbReference type="AlphaFoldDB" id="A0A432YTF2"/>
<dbReference type="InterPro" id="IPR003142">
    <property type="entry name" value="BPL_C"/>
</dbReference>
<keyword evidence="2 6" id="KW-0547">Nucleotide-binding</keyword>
<keyword evidence="6" id="KW-0805">Transcription regulation</keyword>
<dbReference type="NCBIfam" id="TIGR00121">
    <property type="entry name" value="birA_ligase"/>
    <property type="match status" value="1"/>
</dbReference>
<keyword evidence="6" id="KW-0678">Repressor</keyword>
<evidence type="ECO:0000256" key="5">
    <source>
        <dbReference type="ARBA" id="ARBA00047846"/>
    </source>
</evidence>
<feature type="domain" description="BPL/LPL catalytic" evidence="7">
    <location>
        <begin position="71"/>
        <end position="262"/>
    </location>
</feature>
<dbReference type="Pfam" id="PF03099">
    <property type="entry name" value="BPL_LplA_LipB"/>
    <property type="match status" value="1"/>
</dbReference>
<evidence type="ECO:0000256" key="2">
    <source>
        <dbReference type="ARBA" id="ARBA00022741"/>
    </source>
</evidence>
<feature type="binding site" evidence="6">
    <location>
        <position position="190"/>
    </location>
    <ligand>
        <name>biotin</name>
        <dbReference type="ChEBI" id="CHEBI:57586"/>
    </ligand>
</feature>
<dbReference type="OrthoDB" id="9807064at2"/>
<dbReference type="InterPro" id="IPR013196">
    <property type="entry name" value="HTH_11"/>
</dbReference>
<evidence type="ECO:0000259" key="7">
    <source>
        <dbReference type="PROSITE" id="PS51733"/>
    </source>
</evidence>
<comment type="function">
    <text evidence="6">Acts both as a biotin--[acetyl-CoA-carboxylase] ligase and a biotin-operon repressor. In the presence of ATP, BirA activates biotin to form the BirA-biotinyl-5'-adenylate (BirA-bio-5'-AMP or holoBirA) complex. HoloBirA can either transfer the biotinyl moiety to the biotin carboxyl carrier protein (BCCP) subunit of acetyl-CoA carboxylase, or bind to the biotin operator site and inhibit transcription of the operon.</text>
</comment>
<dbReference type="Pfam" id="PF02237">
    <property type="entry name" value="BPL_C"/>
    <property type="match status" value="1"/>
</dbReference>
<accession>A0A432YTF2</accession>
<dbReference type="GO" id="GO:0006355">
    <property type="term" value="P:regulation of DNA-templated transcription"/>
    <property type="evidence" value="ECO:0007669"/>
    <property type="project" value="UniProtKB-UniRule"/>
</dbReference>
<dbReference type="RefSeq" id="WP_126783034.1">
    <property type="nucleotide sequence ID" value="NZ_PIQC01000009.1"/>
</dbReference>